<organism evidence="2 3">
    <name type="scientific">Acetobacter nitrogenifigens DSM 23921 = NBRC 105050</name>
    <dbReference type="NCBI Taxonomy" id="1120919"/>
    <lineage>
        <taxon>Bacteria</taxon>
        <taxon>Pseudomonadati</taxon>
        <taxon>Pseudomonadota</taxon>
        <taxon>Alphaproteobacteria</taxon>
        <taxon>Acetobacterales</taxon>
        <taxon>Acetobacteraceae</taxon>
        <taxon>Acetobacter</taxon>
    </lineage>
</organism>
<evidence type="ECO:0000313" key="2">
    <source>
        <dbReference type="EMBL" id="GEN60124.1"/>
    </source>
</evidence>
<name>A0A511XAY3_9PROT</name>
<feature type="domain" description="SGNH hydrolase-type esterase" evidence="1">
    <location>
        <begin position="657"/>
        <end position="829"/>
    </location>
</feature>
<protein>
    <recommendedName>
        <fullName evidence="1">SGNH hydrolase-type esterase domain-containing protein</fullName>
    </recommendedName>
</protein>
<dbReference type="InterPro" id="IPR013830">
    <property type="entry name" value="SGNH_hydro"/>
</dbReference>
<dbReference type="EMBL" id="BJYF01000011">
    <property type="protein sequence ID" value="GEN60124.1"/>
    <property type="molecule type" value="Genomic_DNA"/>
</dbReference>
<dbReference type="OrthoDB" id="7217248at2"/>
<proteinExistence type="predicted"/>
<dbReference type="SUPFAM" id="SSF52266">
    <property type="entry name" value="SGNH hydrolase"/>
    <property type="match status" value="1"/>
</dbReference>
<evidence type="ECO:0000313" key="3">
    <source>
        <dbReference type="Proteomes" id="UP000321635"/>
    </source>
</evidence>
<dbReference type="Pfam" id="PF13385">
    <property type="entry name" value="Laminin_G_3"/>
    <property type="match status" value="1"/>
</dbReference>
<dbReference type="RefSeq" id="WP_051291946.1">
    <property type="nucleotide sequence ID" value="NZ_AUBI01000003.1"/>
</dbReference>
<dbReference type="InterPro" id="IPR013320">
    <property type="entry name" value="ConA-like_dom_sf"/>
</dbReference>
<keyword evidence="3" id="KW-1185">Reference proteome</keyword>
<sequence length="869" mass="87303">MAHDLTLNSAATFAASPVSTFGQALQSGGSGVSAAALFSAAGASLEVECVIEYTTAPSTNAIIAMQDYLFALAFTSAGKIQAWIGYVGGTNATVTSPGAYADGKSHRVALIYSNATMQLLVDGAAVATAAVSSTVQAAMSWTKQVFGVGFYPGSSKPYTNAGVIDEVAIFSPTRDSGAYTPTTSPYTGSESGLVALYHLDGDGTDSASASVTSALSGPSRAPTGSASTFVLTLGSAALTSAVTFTPSDAGAGGVFSPTTISIAVGATTGSFSYTPAAAGAVSLSTTNSGGVINPPALSLTTYAPLSLSGVAATAGSASVTIAATAAMTGGDGIASGYEYRLYRATAATGLPPTSTTATPLFAWTGPSVGDHSAGWTPSFTDTSGATGATYYYAIEGADQSGDAAYFATSSVVYPQGATTSTTYSLSGPSALTVGHSSTYTLTPNGSTGPSADVVVTPSWQLSGVFSPLTVTLPAGSTAAHTFAFTPSVAGSGALGVTNNGGLLDPAALTVTAAAPSTEAIITPDNAAITYSPYNWQVGSQVATSVNPGAYLNFCFTGTNLQIACDVTQNLAPFPQIWVTIDGQAPQLFTAAATITPIIPAATASWPVHTVEIQFKSATCTQSRWSPQNTSLKITSFTLALGATVSSMTAYTKNVLIYGDSISEGYLSISAVGSSTDASVSDSSLAWAYRQRAALGANIGVVAFTGSGLTVTGNGNVPPLTTTWNMLWGGQLRNFSPAPDLIVLNEGTNDGAKKATAAAVQAAMTTVLQNLVATCPATRIVVLQPYQGRATYMTADELATVTTGLQAAVAAVNNANITFAPTTGWFTASMPSADGTHPLGISTAASIAPRAAATLAPVLTSSATRSFFYY</sequence>
<dbReference type="Pfam" id="PF13472">
    <property type="entry name" value="Lipase_GDSL_2"/>
    <property type="match status" value="1"/>
</dbReference>
<dbReference type="Proteomes" id="UP000321635">
    <property type="component" value="Unassembled WGS sequence"/>
</dbReference>
<reference evidence="2 3" key="1">
    <citation type="submission" date="2019-07" db="EMBL/GenBank/DDBJ databases">
        <title>Whole genome shotgun sequence of Acetobacter nitrogenifigens NBRC 105050.</title>
        <authorList>
            <person name="Hosoyama A."/>
            <person name="Uohara A."/>
            <person name="Ohji S."/>
            <person name="Ichikawa N."/>
        </authorList>
    </citation>
    <scope>NUCLEOTIDE SEQUENCE [LARGE SCALE GENOMIC DNA]</scope>
    <source>
        <strain evidence="2 3">NBRC 105050</strain>
    </source>
</reference>
<dbReference type="InterPro" id="IPR036514">
    <property type="entry name" value="SGNH_hydro_sf"/>
</dbReference>
<dbReference type="SUPFAM" id="SSF49899">
    <property type="entry name" value="Concanavalin A-like lectins/glucanases"/>
    <property type="match status" value="1"/>
</dbReference>
<comment type="caution">
    <text evidence="2">The sequence shown here is derived from an EMBL/GenBank/DDBJ whole genome shotgun (WGS) entry which is preliminary data.</text>
</comment>
<dbReference type="AlphaFoldDB" id="A0A511XAY3"/>
<dbReference type="GO" id="GO:0016788">
    <property type="term" value="F:hydrolase activity, acting on ester bonds"/>
    <property type="evidence" value="ECO:0007669"/>
    <property type="project" value="UniProtKB-ARBA"/>
</dbReference>
<accession>A0A511XAY3</accession>
<dbReference type="Gene3D" id="2.60.120.260">
    <property type="entry name" value="Galactose-binding domain-like"/>
    <property type="match status" value="1"/>
</dbReference>
<evidence type="ECO:0000259" key="1">
    <source>
        <dbReference type="Pfam" id="PF13472"/>
    </source>
</evidence>
<dbReference type="Gene3D" id="3.40.50.1110">
    <property type="entry name" value="SGNH hydrolase"/>
    <property type="match status" value="1"/>
</dbReference>
<gene>
    <name evidence="2" type="ORF">ANI02nite_20080</name>
</gene>
<dbReference type="Gene3D" id="2.60.120.200">
    <property type="match status" value="1"/>
</dbReference>